<dbReference type="Proteomes" id="UP000292507">
    <property type="component" value="Unassembled WGS sequence"/>
</dbReference>
<proteinExistence type="predicted"/>
<evidence type="ECO:0000256" key="1">
    <source>
        <dbReference type="SAM" id="Phobius"/>
    </source>
</evidence>
<feature type="transmembrane region" description="Helical" evidence="1">
    <location>
        <begin position="48"/>
        <end position="65"/>
    </location>
</feature>
<name>A0A4Q7YCY4_9ACTN</name>
<dbReference type="AlphaFoldDB" id="A0A4Q7YCY4"/>
<evidence type="ECO:0000313" key="4">
    <source>
        <dbReference type="Proteomes" id="UP000292507"/>
    </source>
</evidence>
<protein>
    <submittedName>
        <fullName evidence="3">Tripartite tricarboxylate transporter TctB family protein</fullName>
    </submittedName>
</protein>
<feature type="domain" description="DUF1468" evidence="2">
    <location>
        <begin position="27"/>
        <end position="184"/>
    </location>
</feature>
<evidence type="ECO:0000313" key="3">
    <source>
        <dbReference type="EMBL" id="RZU34161.1"/>
    </source>
</evidence>
<keyword evidence="1" id="KW-0812">Transmembrane</keyword>
<accession>A0A4Q7YCY4</accession>
<gene>
    <name evidence="3" type="ORF">BKA19_3919</name>
</gene>
<keyword evidence="1" id="KW-0472">Membrane</keyword>
<dbReference type="EMBL" id="SHKV01000001">
    <property type="protein sequence ID" value="RZU34161.1"/>
    <property type="molecule type" value="Genomic_DNA"/>
</dbReference>
<dbReference type="Pfam" id="PF07331">
    <property type="entry name" value="TctB"/>
    <property type="match status" value="1"/>
</dbReference>
<sequence length="189" mass="19944">MTTSSRSTGDVRPGIGRRLWLVSVPLFALVVAGGILAVSGEITGREGTYPRVLAGIIIVLALISMRSDYVMARRDEHDGAGPMAVPGEEHGAPAAPLHEEGAEDFEGSRGAGVAWKRVLALTAVTFLAIYLMSWLGFFIPATLLVGGGLIVLGVRTWWKVATYTGGLVVGAYLLFVEALGVPFPPAPWS</sequence>
<comment type="caution">
    <text evidence="3">The sequence shown here is derived from an EMBL/GenBank/DDBJ whole genome shotgun (WGS) entry which is preliminary data.</text>
</comment>
<evidence type="ECO:0000259" key="2">
    <source>
        <dbReference type="Pfam" id="PF07331"/>
    </source>
</evidence>
<organism evidence="3 4">
    <name type="scientific">Blastococcus saxobsidens</name>
    <dbReference type="NCBI Taxonomy" id="138336"/>
    <lineage>
        <taxon>Bacteria</taxon>
        <taxon>Bacillati</taxon>
        <taxon>Actinomycetota</taxon>
        <taxon>Actinomycetes</taxon>
        <taxon>Geodermatophilales</taxon>
        <taxon>Geodermatophilaceae</taxon>
        <taxon>Blastococcus</taxon>
    </lineage>
</organism>
<dbReference type="InterPro" id="IPR009936">
    <property type="entry name" value="DUF1468"/>
</dbReference>
<feature type="transmembrane region" description="Helical" evidence="1">
    <location>
        <begin position="161"/>
        <end position="183"/>
    </location>
</feature>
<feature type="transmembrane region" description="Helical" evidence="1">
    <location>
        <begin position="114"/>
        <end position="131"/>
    </location>
</feature>
<keyword evidence="1" id="KW-1133">Transmembrane helix</keyword>
<reference evidence="3 4" key="1">
    <citation type="submission" date="2019-02" db="EMBL/GenBank/DDBJ databases">
        <title>Sequencing the genomes of 1000 actinobacteria strains.</title>
        <authorList>
            <person name="Klenk H.-P."/>
        </authorList>
    </citation>
    <scope>NUCLEOTIDE SEQUENCE [LARGE SCALE GENOMIC DNA]</scope>
    <source>
        <strain evidence="3 4">DSM 44509</strain>
    </source>
</reference>
<feature type="transmembrane region" description="Helical" evidence="1">
    <location>
        <begin position="20"/>
        <end position="42"/>
    </location>
</feature>
<keyword evidence="4" id="KW-1185">Reference proteome</keyword>